<dbReference type="RefSeq" id="WP_184178740.1">
    <property type="nucleotide sequence ID" value="NZ_JACHGF010000013.1"/>
</dbReference>
<gene>
    <name evidence="2" type="ORF">HNQ92_005198</name>
</gene>
<keyword evidence="1" id="KW-0472">Membrane</keyword>
<evidence type="ECO:0000313" key="3">
    <source>
        <dbReference type="Proteomes" id="UP000557307"/>
    </source>
</evidence>
<evidence type="ECO:0000313" key="2">
    <source>
        <dbReference type="EMBL" id="MBB5287036.1"/>
    </source>
</evidence>
<organism evidence="2 3">
    <name type="scientific">Rhabdobacter roseus</name>
    <dbReference type="NCBI Taxonomy" id="1655419"/>
    <lineage>
        <taxon>Bacteria</taxon>
        <taxon>Pseudomonadati</taxon>
        <taxon>Bacteroidota</taxon>
        <taxon>Cytophagia</taxon>
        <taxon>Cytophagales</taxon>
        <taxon>Cytophagaceae</taxon>
        <taxon>Rhabdobacter</taxon>
    </lineage>
</organism>
<dbReference type="AlphaFoldDB" id="A0A840TRR6"/>
<keyword evidence="1" id="KW-0812">Transmembrane</keyword>
<keyword evidence="3" id="KW-1185">Reference proteome</keyword>
<name>A0A840TRR6_9BACT</name>
<comment type="caution">
    <text evidence="2">The sequence shown here is derived from an EMBL/GenBank/DDBJ whole genome shotgun (WGS) entry which is preliminary data.</text>
</comment>
<evidence type="ECO:0000256" key="1">
    <source>
        <dbReference type="SAM" id="Phobius"/>
    </source>
</evidence>
<proteinExistence type="predicted"/>
<protein>
    <recommendedName>
        <fullName evidence="4">DUF4145 domain-containing protein</fullName>
    </recommendedName>
</protein>
<sequence length="219" mass="25259">MKSKPLLRPQTLTLIIILVLVFYFWSQQQEIKRLRQTTIQQNQAYSDLQFMVSQTSRAINRQTELVQELMRKAPQTDPSIVLIVEKLDELAALFTPISLKVAMEIDSAGRLLRADQPVQAVATMAKILENILKTWFEKDEEFQKRHQKKSTINFGNLISHAVDKGLFTPQQTAFLKELKGIRNESAHELDVRKPKGYLLSCQEECIDLIKCMIPRFSLT</sequence>
<feature type="transmembrane region" description="Helical" evidence="1">
    <location>
        <begin position="6"/>
        <end position="25"/>
    </location>
</feature>
<keyword evidence="1" id="KW-1133">Transmembrane helix</keyword>
<dbReference type="Proteomes" id="UP000557307">
    <property type="component" value="Unassembled WGS sequence"/>
</dbReference>
<evidence type="ECO:0008006" key="4">
    <source>
        <dbReference type="Google" id="ProtNLM"/>
    </source>
</evidence>
<accession>A0A840TRR6</accession>
<reference evidence="2 3" key="1">
    <citation type="submission" date="2020-08" db="EMBL/GenBank/DDBJ databases">
        <title>Genomic Encyclopedia of Type Strains, Phase IV (KMG-IV): sequencing the most valuable type-strain genomes for metagenomic binning, comparative biology and taxonomic classification.</title>
        <authorList>
            <person name="Goeker M."/>
        </authorList>
    </citation>
    <scope>NUCLEOTIDE SEQUENCE [LARGE SCALE GENOMIC DNA]</scope>
    <source>
        <strain evidence="2 3">DSM 105074</strain>
    </source>
</reference>
<dbReference type="EMBL" id="JACHGF010000013">
    <property type="protein sequence ID" value="MBB5287036.1"/>
    <property type="molecule type" value="Genomic_DNA"/>
</dbReference>